<dbReference type="Proteomes" id="UP000243197">
    <property type="component" value="Chromosome"/>
</dbReference>
<dbReference type="PROSITE" id="PS51257">
    <property type="entry name" value="PROKAR_LIPOPROTEIN"/>
    <property type="match status" value="1"/>
</dbReference>
<proteinExistence type="predicted"/>
<organism evidence="2 3">
    <name type="scientific">Ichthyobacterium seriolicida</name>
    <dbReference type="NCBI Taxonomy" id="242600"/>
    <lineage>
        <taxon>Bacteria</taxon>
        <taxon>Pseudomonadati</taxon>
        <taxon>Bacteroidota</taxon>
        <taxon>Flavobacteriia</taxon>
        <taxon>Flavobacteriales</taxon>
        <taxon>Ichthyobacteriaceae</taxon>
        <taxon>Ichthyobacterium</taxon>
    </lineage>
</organism>
<keyword evidence="3" id="KW-1185">Reference proteome</keyword>
<dbReference type="OrthoDB" id="713122at2"/>
<feature type="region of interest" description="Disordered" evidence="1">
    <location>
        <begin position="469"/>
        <end position="493"/>
    </location>
</feature>
<dbReference type="EMBL" id="AP014564">
    <property type="protein sequence ID" value="BAV94703.1"/>
    <property type="molecule type" value="Genomic_DNA"/>
</dbReference>
<protein>
    <submittedName>
        <fullName evidence="2">Pkd domain containing protein</fullName>
    </submittedName>
</protein>
<accession>A0A1J1DXV2</accession>
<dbReference type="RefSeq" id="WP_096685895.1">
    <property type="nucleotide sequence ID" value="NZ_AP014564.1"/>
</dbReference>
<dbReference type="AlphaFoldDB" id="A0A1J1DXV2"/>
<name>A0A1J1DXV2_9FLAO</name>
<dbReference type="Gene3D" id="2.60.40.2340">
    <property type="match status" value="8"/>
</dbReference>
<sequence length="1076" mass="113677">MKTFSLVKSIIFSFVLLFAFFSSCIKEKKVDPDLSSNLSSENKIISFELINSDNGDKNLRGDIPGIVVDSDFTVSLKVPSDAIFEGLKVKVVISENASVSPKSGSEVTFDLVSGSNPEVYTKVFKVTAQDGSVQDYTVNITKSLSSDRSITSFVLEKSKNVGKIFADRIGLIDEDATPPTITLNVSDAATLDQLKPTIIKSGNSISPDNEAAVSFENSPTDYKVTSGDGQEKTYKVTVIQSLSSDNKISEFKFTKDNSNNTGLKLSRSSTGTRASDVIITDNSDGRTGTIAVKASKLSSITNLLPTTITTHENATISPAISAYDYSNSNSKVYTVTAQDGQTREYTVSVSKELSNEKDMKSFLFENSKNTGKNLGGDCSAGAINSTGSADVAVEVVIPNSATLTSLIPTITSSDHAQVSPASEIAQDFTRNTVKPYVVTAQDGTERNYNIAIVSRRGVDITSFKIKKLDHTPPPSDVRMTGDEVSGTVSSSESANTVTISLDGRDDTDVKLKPEIVVSPGATVNPASKVETTFTYGQPVAYTVTAEDGTTTKTYQVTVRSSSKLKSFKFKAEGGNTSKKIVKEVEGTISGNTVIVKVPYNTDLNGLTPDIELYKGATITAPSGGVTTAQDFSSKKTYTVIAQDGSTSIYTVIVTKEVEPTISEFKFTIASNGSKNLVNDITGTITQNSGNIAGEIIVKVPHNADLTGLTPTVTGASNVTVCKGGAGSTAANSSDDFSNSHDAPKEYSAVDAAGGRKIYNVKVYKEPAITSFKFTNTDNTGTSFPTGITEYTASPINHDSLSAVGTIRITVANTVDVTNLTPSISGTNISTSFTPTALNFSTNSQTIEVAHNDLPGFKKQYTITVNKESDPVLSSFSINADSGKGIIKAVNADISSAGTTGAILLKFPKDNDTDINLNDLTYTSAPDTGYTLTPASPLSGQSIHDQTFTLTKTDTGSKTEYTVTAVKGPFIKTFKFTDSSNNGKNLGGTDVDGTIDHENNTITLEVPSGVTMDAGASANTVTLTPAIELGGDSVTIDPASATTQAFTPDGSTAVQYTVTNSTDKTFTKVYQVTVSKK</sequence>
<evidence type="ECO:0000313" key="2">
    <source>
        <dbReference type="EMBL" id="BAV94703.1"/>
    </source>
</evidence>
<evidence type="ECO:0000256" key="1">
    <source>
        <dbReference type="SAM" id="MobiDB-lite"/>
    </source>
</evidence>
<dbReference type="KEGG" id="ise:JBKA6_0690"/>
<gene>
    <name evidence="2" type="ORF">JBKA6_0690</name>
</gene>
<reference evidence="2 3" key="1">
    <citation type="submission" date="2014-03" db="EMBL/GenBank/DDBJ databases">
        <title>complete genome sequence of Flavobacteriaceae bacterium JBKA-6.</title>
        <authorList>
            <person name="Takano T."/>
            <person name="Nakamura Y."/>
            <person name="Takuma S."/>
            <person name="Yasuike M."/>
            <person name="Matsuyama T."/>
            <person name="Sakai T."/>
            <person name="Fujiwara A."/>
            <person name="Kimoto K."/>
            <person name="Fukuda Y."/>
            <person name="Kondo H."/>
            <person name="Hirono I."/>
            <person name="Nakayasu C."/>
        </authorList>
    </citation>
    <scope>NUCLEOTIDE SEQUENCE [LARGE SCALE GENOMIC DNA]</scope>
    <source>
        <strain evidence="2 3">JBKA-6</strain>
    </source>
</reference>
<evidence type="ECO:0000313" key="3">
    <source>
        <dbReference type="Proteomes" id="UP000243197"/>
    </source>
</evidence>